<evidence type="ECO:0000313" key="12">
    <source>
        <dbReference type="Proteomes" id="UP000295097"/>
    </source>
</evidence>
<evidence type="ECO:0000256" key="7">
    <source>
        <dbReference type="ARBA" id="ARBA00023136"/>
    </source>
</evidence>
<keyword evidence="2 9" id="KW-0813">Transport</keyword>
<keyword evidence="4 9" id="KW-0997">Cell inner membrane</keyword>
<dbReference type="GO" id="GO:0005886">
    <property type="term" value="C:plasma membrane"/>
    <property type="evidence" value="ECO:0007669"/>
    <property type="project" value="UniProtKB-SubCell"/>
</dbReference>
<name>A0A4R3NW62_9HYPH</name>
<keyword evidence="7 9" id="KW-0472">Membrane</keyword>
<dbReference type="Proteomes" id="UP000295097">
    <property type="component" value="Unassembled WGS sequence"/>
</dbReference>
<reference evidence="11 12" key="1">
    <citation type="submission" date="2019-03" db="EMBL/GenBank/DDBJ databases">
        <title>Freshwater and sediment microbial communities from various areas in North America, analyzing microbe dynamics in response to fracking.</title>
        <authorList>
            <person name="Lamendella R."/>
        </authorList>
    </citation>
    <scope>NUCLEOTIDE SEQUENCE [LARGE SCALE GENOMIC DNA]</scope>
    <source>
        <strain evidence="11 12">175.2</strain>
    </source>
</reference>
<feature type="transmembrane region" description="Helical" evidence="9">
    <location>
        <begin position="62"/>
        <end position="80"/>
    </location>
</feature>
<dbReference type="PANTHER" id="PTHR35011:SF4">
    <property type="entry name" value="SLL1102 PROTEIN"/>
    <property type="match status" value="1"/>
</dbReference>
<keyword evidence="12" id="KW-1185">Reference proteome</keyword>
<dbReference type="EMBL" id="SMAR01000005">
    <property type="protein sequence ID" value="TCT42024.1"/>
    <property type="molecule type" value="Genomic_DNA"/>
</dbReference>
<feature type="domain" description="Tripartite ATP-independent periplasmic transporters DctQ component" evidence="10">
    <location>
        <begin position="39"/>
        <end position="169"/>
    </location>
</feature>
<dbReference type="InterPro" id="IPR055348">
    <property type="entry name" value="DctQ"/>
</dbReference>
<evidence type="ECO:0000313" key="11">
    <source>
        <dbReference type="EMBL" id="TCT42024.1"/>
    </source>
</evidence>
<dbReference type="AlphaFoldDB" id="A0A4R3NW62"/>
<evidence type="ECO:0000259" key="10">
    <source>
        <dbReference type="Pfam" id="PF04290"/>
    </source>
</evidence>
<evidence type="ECO:0000256" key="1">
    <source>
        <dbReference type="ARBA" id="ARBA00004429"/>
    </source>
</evidence>
<evidence type="ECO:0000256" key="9">
    <source>
        <dbReference type="RuleBase" id="RU369079"/>
    </source>
</evidence>
<keyword evidence="3" id="KW-1003">Cell membrane</keyword>
<dbReference type="Pfam" id="PF04290">
    <property type="entry name" value="DctQ"/>
    <property type="match status" value="1"/>
</dbReference>
<organism evidence="11 12">
    <name type="scientific">Martelella mediterranea</name>
    <dbReference type="NCBI Taxonomy" id="293089"/>
    <lineage>
        <taxon>Bacteria</taxon>
        <taxon>Pseudomonadati</taxon>
        <taxon>Pseudomonadota</taxon>
        <taxon>Alphaproteobacteria</taxon>
        <taxon>Hyphomicrobiales</taxon>
        <taxon>Aurantimonadaceae</taxon>
        <taxon>Martelella</taxon>
    </lineage>
</organism>
<evidence type="ECO:0000256" key="2">
    <source>
        <dbReference type="ARBA" id="ARBA00022448"/>
    </source>
</evidence>
<comment type="subcellular location">
    <subcellularLocation>
        <location evidence="1 9">Cell inner membrane</location>
        <topology evidence="1 9">Multi-pass membrane protein</topology>
    </subcellularLocation>
</comment>
<comment type="function">
    <text evidence="9">Part of the tripartite ATP-independent periplasmic (TRAP) transport system.</text>
</comment>
<feature type="transmembrane region" description="Helical" evidence="9">
    <location>
        <begin position="101"/>
        <end position="123"/>
    </location>
</feature>
<evidence type="ECO:0000256" key="6">
    <source>
        <dbReference type="ARBA" id="ARBA00022989"/>
    </source>
</evidence>
<comment type="caution">
    <text evidence="11">The sequence shown here is derived from an EMBL/GenBank/DDBJ whole genome shotgun (WGS) entry which is preliminary data.</text>
</comment>
<evidence type="ECO:0000256" key="3">
    <source>
        <dbReference type="ARBA" id="ARBA00022475"/>
    </source>
</evidence>
<evidence type="ECO:0000256" key="4">
    <source>
        <dbReference type="ARBA" id="ARBA00022519"/>
    </source>
</evidence>
<dbReference type="InterPro" id="IPR007387">
    <property type="entry name" value="TRAP_DctQ"/>
</dbReference>
<keyword evidence="5 9" id="KW-0812">Transmembrane</keyword>
<protein>
    <recommendedName>
        <fullName evidence="9">TRAP transporter small permease protein</fullName>
    </recommendedName>
</protein>
<keyword evidence="6 9" id="KW-1133">Transmembrane helix</keyword>
<evidence type="ECO:0000256" key="8">
    <source>
        <dbReference type="ARBA" id="ARBA00038436"/>
    </source>
</evidence>
<comment type="similarity">
    <text evidence="8 9">Belongs to the TRAP transporter small permease family.</text>
</comment>
<proteinExistence type="inferred from homology"/>
<feature type="transmembrane region" description="Helical" evidence="9">
    <location>
        <begin position="143"/>
        <end position="160"/>
    </location>
</feature>
<gene>
    <name evidence="11" type="ORF">EDC90_100539</name>
</gene>
<dbReference type="GO" id="GO:0022857">
    <property type="term" value="F:transmembrane transporter activity"/>
    <property type="evidence" value="ECO:0007669"/>
    <property type="project" value="UniProtKB-UniRule"/>
</dbReference>
<feature type="transmembrane region" description="Helical" evidence="9">
    <location>
        <begin position="21"/>
        <end position="42"/>
    </location>
</feature>
<evidence type="ECO:0000256" key="5">
    <source>
        <dbReference type="ARBA" id="ARBA00022692"/>
    </source>
</evidence>
<accession>A0A4R3NW62</accession>
<sequence>MEDLLKKADMKTLITISRAIDRLNTFIGHSVSWLLLVAVLVSAGNAVSRKLFSLSSNAMLELQWYLFGAVFMLAAAYTLLKNEHIRIDILSGSWSKRTRDWIDLTLHIVFLVPFASMMVYLAWPWFWRSFASGEHSTNAGGLILWPAKSFILIGFILLLLQAFSEIIKRAGVLSGHLASNQTLYSESGNAAHMMTEEDKPE</sequence>
<dbReference type="PANTHER" id="PTHR35011">
    <property type="entry name" value="2,3-DIKETO-L-GULONATE TRAP TRANSPORTER SMALL PERMEASE PROTEIN YIAM"/>
    <property type="match status" value="1"/>
</dbReference>
<comment type="subunit">
    <text evidence="9">The complex comprises the extracytoplasmic solute receptor protein and the two transmembrane proteins.</text>
</comment>